<keyword evidence="2 5" id="KW-0812">Transmembrane</keyword>
<dbReference type="Pfam" id="PF01957">
    <property type="entry name" value="NfeD"/>
    <property type="match status" value="1"/>
</dbReference>
<protein>
    <submittedName>
        <fullName evidence="7">NfeD family protein</fullName>
    </submittedName>
</protein>
<evidence type="ECO:0000256" key="1">
    <source>
        <dbReference type="ARBA" id="ARBA00004141"/>
    </source>
</evidence>
<dbReference type="InterPro" id="IPR052165">
    <property type="entry name" value="Membrane_assoc_protease"/>
</dbReference>
<dbReference type="RefSeq" id="WP_080896515.1">
    <property type="nucleotide sequence ID" value="NZ_JZSW01000002.1"/>
</dbReference>
<reference evidence="7 8" key="1">
    <citation type="submission" date="2018-01" db="EMBL/GenBank/DDBJ databases">
        <title>Whole genome sequencing of Histamine producing bacteria.</title>
        <authorList>
            <person name="Butler K."/>
        </authorList>
    </citation>
    <scope>NUCLEOTIDE SEQUENCE [LARGE SCALE GENOMIC DNA]</scope>
    <source>
        <strain evidence="7 8">A6-1</strain>
    </source>
</reference>
<feature type="domain" description="NfeD-like C-terminal" evidence="6">
    <location>
        <begin position="93"/>
        <end position="148"/>
    </location>
</feature>
<organism evidence="7 8">
    <name type="scientific">Photobacterium angustum</name>
    <dbReference type="NCBI Taxonomy" id="661"/>
    <lineage>
        <taxon>Bacteria</taxon>
        <taxon>Pseudomonadati</taxon>
        <taxon>Pseudomonadota</taxon>
        <taxon>Gammaproteobacteria</taxon>
        <taxon>Vibrionales</taxon>
        <taxon>Vibrionaceae</taxon>
        <taxon>Photobacterium</taxon>
    </lineage>
</organism>
<feature type="transmembrane region" description="Helical" evidence="5">
    <location>
        <begin position="12"/>
        <end position="34"/>
    </location>
</feature>
<feature type="transmembrane region" description="Helical" evidence="5">
    <location>
        <begin position="54"/>
        <end position="72"/>
    </location>
</feature>
<evidence type="ECO:0000259" key="6">
    <source>
        <dbReference type="Pfam" id="PF01957"/>
    </source>
</evidence>
<dbReference type="Proteomes" id="UP000240989">
    <property type="component" value="Unassembled WGS sequence"/>
</dbReference>
<dbReference type="PANTHER" id="PTHR33507:SF3">
    <property type="entry name" value="INNER MEMBRANE PROTEIN YBBJ"/>
    <property type="match status" value="1"/>
</dbReference>
<sequence length="150" mass="16843">MIDLLEQMNFWHWIALGLVLLLLELLGTAGYLLWLGISAVLVGALLIMLPVSWPLQWVCFAVFALFTTWLWWRYQHKKDKTDASVSKLNQRGAQMIGQVIKVEKAINAGNGRLQLGDTTWSIKTDVDLVEGQKVVVVDVEGITLIVKPSL</sequence>
<evidence type="ECO:0000313" key="8">
    <source>
        <dbReference type="Proteomes" id="UP000240989"/>
    </source>
</evidence>
<accession>A0ABX5H587</accession>
<evidence type="ECO:0000256" key="2">
    <source>
        <dbReference type="ARBA" id="ARBA00022692"/>
    </source>
</evidence>
<keyword evidence="8" id="KW-1185">Reference proteome</keyword>
<dbReference type="PANTHER" id="PTHR33507">
    <property type="entry name" value="INNER MEMBRANE PROTEIN YBBJ"/>
    <property type="match status" value="1"/>
</dbReference>
<gene>
    <name evidence="7" type="ORF">C0W27_10845</name>
</gene>
<proteinExistence type="predicted"/>
<evidence type="ECO:0000256" key="4">
    <source>
        <dbReference type="ARBA" id="ARBA00023136"/>
    </source>
</evidence>
<keyword evidence="3 5" id="KW-1133">Transmembrane helix</keyword>
<dbReference type="Gene3D" id="2.40.50.140">
    <property type="entry name" value="Nucleic acid-binding proteins"/>
    <property type="match status" value="1"/>
</dbReference>
<keyword evidence="4 5" id="KW-0472">Membrane</keyword>
<dbReference type="SUPFAM" id="SSF141322">
    <property type="entry name" value="NfeD domain-like"/>
    <property type="match status" value="1"/>
</dbReference>
<evidence type="ECO:0000313" key="7">
    <source>
        <dbReference type="EMBL" id="PSX10518.1"/>
    </source>
</evidence>
<evidence type="ECO:0000256" key="3">
    <source>
        <dbReference type="ARBA" id="ARBA00022989"/>
    </source>
</evidence>
<comment type="subcellular location">
    <subcellularLocation>
        <location evidence="1">Membrane</location>
        <topology evidence="1">Multi-pass membrane protein</topology>
    </subcellularLocation>
</comment>
<comment type="caution">
    <text evidence="7">The sequence shown here is derived from an EMBL/GenBank/DDBJ whole genome shotgun (WGS) entry which is preliminary data.</text>
</comment>
<evidence type="ECO:0000256" key="5">
    <source>
        <dbReference type="SAM" id="Phobius"/>
    </source>
</evidence>
<dbReference type="EMBL" id="PYOU01000007">
    <property type="protein sequence ID" value="PSX10518.1"/>
    <property type="molecule type" value="Genomic_DNA"/>
</dbReference>
<dbReference type="InterPro" id="IPR012340">
    <property type="entry name" value="NA-bd_OB-fold"/>
</dbReference>
<name>A0ABX5H587_PHOAN</name>
<dbReference type="InterPro" id="IPR002810">
    <property type="entry name" value="NfeD-like_C"/>
</dbReference>